<dbReference type="EMBL" id="JYIK01001073">
    <property type="protein sequence ID" value="KWX07127.1"/>
    <property type="molecule type" value="Genomic_DNA"/>
</dbReference>
<evidence type="ECO:0008006" key="6">
    <source>
        <dbReference type="Google" id="ProtNLM"/>
    </source>
</evidence>
<dbReference type="InterPro" id="IPR025327">
    <property type="entry name" value="DUF4233"/>
</dbReference>
<dbReference type="PATRIC" id="fig|1469144.8.peg.1773"/>
<accession>A0A132MQE3</accession>
<evidence type="ECO:0000313" key="5">
    <source>
        <dbReference type="Proteomes" id="UP000070659"/>
    </source>
</evidence>
<proteinExistence type="predicted"/>
<dbReference type="OrthoDB" id="3267755at2"/>
<reference evidence="4" key="2">
    <citation type="submission" date="2015-02" db="EMBL/GenBank/DDBJ databases">
        <title>Physiological reanalysis, assessment of diazotrophy, and genome sequences of multiple isolates of Streptomyces thermoautotrophicus.</title>
        <authorList>
            <person name="MacKellar D.C."/>
            <person name="Lieber L."/>
            <person name="Norman J."/>
            <person name="Bolger A."/>
            <person name="Tobin C."/>
            <person name="Murray J.W."/>
            <person name="Friesen M."/>
            <person name="Prell J."/>
        </authorList>
    </citation>
    <scope>NUCLEOTIDE SEQUENCE [LARGE SCALE GENOMIC DNA]</scope>
    <source>
        <strain evidence="4">UBT1</strain>
    </source>
</reference>
<keyword evidence="1" id="KW-1133">Transmembrane helix</keyword>
<evidence type="ECO:0000313" key="3">
    <source>
        <dbReference type="EMBL" id="KWX07127.1"/>
    </source>
</evidence>
<dbReference type="Proteomes" id="UP000070598">
    <property type="component" value="Unassembled WGS sequence"/>
</dbReference>
<feature type="transmembrane region" description="Helical" evidence="1">
    <location>
        <begin position="34"/>
        <end position="54"/>
    </location>
</feature>
<organism evidence="2 5">
    <name type="scientific">Carbonactinospora thermoautotrophica</name>
    <dbReference type="NCBI Taxonomy" id="1469144"/>
    <lineage>
        <taxon>Bacteria</taxon>
        <taxon>Bacillati</taxon>
        <taxon>Actinomycetota</taxon>
        <taxon>Actinomycetes</taxon>
        <taxon>Kitasatosporales</taxon>
        <taxon>Carbonactinosporaceae</taxon>
        <taxon>Carbonactinospora</taxon>
    </lineage>
</organism>
<evidence type="ECO:0000313" key="2">
    <source>
        <dbReference type="EMBL" id="KWX00053.1"/>
    </source>
</evidence>
<reference evidence="2 5" key="1">
    <citation type="submission" date="2015-02" db="EMBL/GenBank/DDBJ databases">
        <title>Physiological reanalysis, assessment of diazotrophy, and genome sequences of multiple isolates of Streptomyces thermoautotrophicus.</title>
        <authorList>
            <person name="MacKellar D.C."/>
            <person name="Lieber L."/>
            <person name="Norman J."/>
            <person name="Bolger A."/>
            <person name="Tobin C."/>
            <person name="Murray J.W."/>
            <person name="Prell J."/>
        </authorList>
    </citation>
    <scope>NUCLEOTIDE SEQUENCE [LARGE SCALE GENOMIC DNA]</scope>
    <source>
        <strain evidence="2 5">UBT1</strain>
    </source>
</reference>
<name>A0A132MQE3_9ACTN</name>
<dbReference type="EMBL" id="JYIJ01000018">
    <property type="protein sequence ID" value="KWX00053.1"/>
    <property type="molecule type" value="Genomic_DNA"/>
</dbReference>
<feature type="transmembrane region" description="Helical" evidence="1">
    <location>
        <begin position="66"/>
        <end position="92"/>
    </location>
</feature>
<keyword evidence="1" id="KW-0472">Membrane</keyword>
<dbReference type="Pfam" id="PF14017">
    <property type="entry name" value="DUF4233"/>
    <property type="match status" value="1"/>
</dbReference>
<comment type="caution">
    <text evidence="2">The sequence shown here is derived from an EMBL/GenBank/DDBJ whole genome shotgun (WGS) entry which is preliminary data.</text>
</comment>
<evidence type="ECO:0000256" key="1">
    <source>
        <dbReference type="SAM" id="Phobius"/>
    </source>
</evidence>
<dbReference type="RefSeq" id="WP_066888852.1">
    <property type="nucleotide sequence ID" value="NZ_JYIJ01000018.1"/>
</dbReference>
<keyword evidence="1" id="KW-0812">Transmembrane</keyword>
<dbReference type="AlphaFoldDB" id="A0A132MQE3"/>
<sequence length="107" mass="11341">MRRLAASVLVFEAFVVFFATLVAANLGPVTPTVAWTGGGLFALGCLLLCGLLRFRWAYVVGWALQGALIALGFVIPVMFFLGVLFAVLWVLALRVGAKADAVRAAAQ</sequence>
<gene>
    <name evidence="2" type="ORF">TH66_13940</name>
    <name evidence="3" type="ORF">TR74_19770</name>
</gene>
<evidence type="ECO:0000313" key="4">
    <source>
        <dbReference type="Proteomes" id="UP000070598"/>
    </source>
</evidence>
<protein>
    <recommendedName>
        <fullName evidence="6">DUF4233 domain-containing protein</fullName>
    </recommendedName>
</protein>
<dbReference type="Proteomes" id="UP000070659">
    <property type="component" value="Unassembled WGS sequence"/>
</dbReference>